<name>A0AAN7QB42_TRANT</name>
<keyword evidence="5 8" id="KW-0408">Iron</keyword>
<evidence type="ECO:0000256" key="3">
    <source>
        <dbReference type="ARBA" id="ARBA00022692"/>
    </source>
</evidence>
<dbReference type="AlphaFoldDB" id="A0AAN7QB42"/>
<dbReference type="PANTHER" id="PTHR19359">
    <property type="entry name" value="CYTOCHROME B5"/>
    <property type="match status" value="1"/>
</dbReference>
<keyword evidence="3 8" id="KW-0812">Transmembrane</keyword>
<dbReference type="PROSITE" id="PS00191">
    <property type="entry name" value="CYTOCHROME_B5_1"/>
    <property type="match status" value="1"/>
</dbReference>
<feature type="domain" description="Cytochrome b5 heme-binding" evidence="9">
    <location>
        <begin position="125"/>
        <end position="201"/>
    </location>
</feature>
<evidence type="ECO:0000256" key="7">
    <source>
        <dbReference type="ARBA" id="ARBA00038168"/>
    </source>
</evidence>
<dbReference type="SUPFAM" id="SSF55856">
    <property type="entry name" value="Cytochrome b5-like heme/steroid binding domain"/>
    <property type="match status" value="1"/>
</dbReference>
<evidence type="ECO:0000313" key="11">
    <source>
        <dbReference type="Proteomes" id="UP001346149"/>
    </source>
</evidence>
<gene>
    <name evidence="10" type="ORF">SAY86_008684</name>
</gene>
<sequence length="254" mass="28427">MAVSVDDPERQLYAGFNRRRPCRRFRGLPSDSNRKAGVQTAQSRAIACRYSGLQKRRQDGEEGENNYELAQAEACSCASSLCWQERNLHKGRVKCVRPTRENSIGGGFTPTPREADAEKKMPTITRMFTMQEASRHSSRDDCWIVIDGKVYDVSSYLDEHPGGDDVVLDATGKDATDEFEDAGHSKEARELLETFCIGELDESSTAIPEMEILSKKQAPDYARKLVDLSKQYWAVPVAVIGISVVVSFLVLRKK</sequence>
<dbReference type="InterPro" id="IPR050668">
    <property type="entry name" value="Cytochrome_b5"/>
</dbReference>
<accession>A0AAN7QB42</accession>
<dbReference type="InterPro" id="IPR018506">
    <property type="entry name" value="Cyt_B5_heme-BS"/>
</dbReference>
<protein>
    <recommendedName>
        <fullName evidence="9">Cytochrome b5 heme-binding domain-containing protein</fullName>
    </recommendedName>
</protein>
<keyword evidence="6 8" id="KW-0472">Membrane</keyword>
<dbReference type="Gene3D" id="3.10.120.10">
    <property type="entry name" value="Cytochrome b5-like heme/steroid binding domain"/>
    <property type="match status" value="1"/>
</dbReference>
<evidence type="ECO:0000256" key="5">
    <source>
        <dbReference type="ARBA" id="ARBA00023004"/>
    </source>
</evidence>
<dbReference type="PROSITE" id="PS50255">
    <property type="entry name" value="CYTOCHROME_B5_2"/>
    <property type="match status" value="1"/>
</dbReference>
<evidence type="ECO:0000313" key="10">
    <source>
        <dbReference type="EMBL" id="KAK4762916.1"/>
    </source>
</evidence>
<keyword evidence="2 8" id="KW-0349">Heme</keyword>
<dbReference type="SMART" id="SM01117">
    <property type="entry name" value="Cyt-b5"/>
    <property type="match status" value="1"/>
</dbReference>
<dbReference type="GO" id="GO:0020037">
    <property type="term" value="F:heme binding"/>
    <property type="evidence" value="ECO:0007669"/>
    <property type="project" value="UniProtKB-UniRule"/>
</dbReference>
<keyword evidence="4 8" id="KW-0479">Metal-binding</keyword>
<dbReference type="PRINTS" id="PR00363">
    <property type="entry name" value="CYTOCHROMEB5"/>
</dbReference>
<dbReference type="GO" id="GO:0016020">
    <property type="term" value="C:membrane"/>
    <property type="evidence" value="ECO:0007669"/>
    <property type="project" value="UniProtKB-SubCell"/>
</dbReference>
<dbReference type="GO" id="GO:0046872">
    <property type="term" value="F:metal ion binding"/>
    <property type="evidence" value="ECO:0007669"/>
    <property type="project" value="UniProtKB-UniRule"/>
</dbReference>
<keyword evidence="8" id="KW-1133">Transmembrane helix</keyword>
<dbReference type="FunFam" id="3.10.120.10:FF:000002">
    <property type="entry name" value="Cytochrome b5 type B"/>
    <property type="match status" value="1"/>
</dbReference>
<proteinExistence type="inferred from homology"/>
<dbReference type="Pfam" id="PF00173">
    <property type="entry name" value="Cyt-b5"/>
    <property type="match status" value="1"/>
</dbReference>
<organism evidence="10 11">
    <name type="scientific">Trapa natans</name>
    <name type="common">Water chestnut</name>
    <dbReference type="NCBI Taxonomy" id="22666"/>
    <lineage>
        <taxon>Eukaryota</taxon>
        <taxon>Viridiplantae</taxon>
        <taxon>Streptophyta</taxon>
        <taxon>Embryophyta</taxon>
        <taxon>Tracheophyta</taxon>
        <taxon>Spermatophyta</taxon>
        <taxon>Magnoliopsida</taxon>
        <taxon>eudicotyledons</taxon>
        <taxon>Gunneridae</taxon>
        <taxon>Pentapetalae</taxon>
        <taxon>rosids</taxon>
        <taxon>malvids</taxon>
        <taxon>Myrtales</taxon>
        <taxon>Lythraceae</taxon>
        <taxon>Trapa</taxon>
    </lineage>
</organism>
<reference evidence="10 11" key="1">
    <citation type="journal article" date="2023" name="Hortic Res">
        <title>Pangenome of water caltrop reveals structural variations and asymmetric subgenome divergence after allopolyploidization.</title>
        <authorList>
            <person name="Zhang X."/>
            <person name="Chen Y."/>
            <person name="Wang L."/>
            <person name="Yuan Y."/>
            <person name="Fang M."/>
            <person name="Shi L."/>
            <person name="Lu R."/>
            <person name="Comes H.P."/>
            <person name="Ma Y."/>
            <person name="Chen Y."/>
            <person name="Huang G."/>
            <person name="Zhou Y."/>
            <person name="Zheng Z."/>
            <person name="Qiu Y."/>
        </authorList>
    </citation>
    <scope>NUCLEOTIDE SEQUENCE [LARGE SCALE GENOMIC DNA]</scope>
    <source>
        <strain evidence="10">F231</strain>
    </source>
</reference>
<dbReference type="InterPro" id="IPR036400">
    <property type="entry name" value="Cyt_B5-like_heme/steroid_sf"/>
</dbReference>
<comment type="subcellular location">
    <subcellularLocation>
        <location evidence="1">Membrane</location>
    </subcellularLocation>
</comment>
<keyword evidence="11" id="KW-1185">Reference proteome</keyword>
<feature type="transmembrane region" description="Helical" evidence="8">
    <location>
        <begin position="232"/>
        <end position="251"/>
    </location>
</feature>
<dbReference type="EMBL" id="JAXQNO010000024">
    <property type="protein sequence ID" value="KAK4762916.1"/>
    <property type="molecule type" value="Genomic_DNA"/>
</dbReference>
<dbReference type="PANTHER" id="PTHR19359:SF25">
    <property type="entry name" value="CYTOCHROME B5 HEME-BINDING DOMAIN-CONTAINING PROTEIN"/>
    <property type="match status" value="1"/>
</dbReference>
<comment type="caution">
    <text evidence="10">The sequence shown here is derived from an EMBL/GenBank/DDBJ whole genome shotgun (WGS) entry which is preliminary data.</text>
</comment>
<comment type="similarity">
    <text evidence="7 8">Belongs to the cytochrome b5 family.</text>
</comment>
<dbReference type="Proteomes" id="UP001346149">
    <property type="component" value="Unassembled WGS sequence"/>
</dbReference>
<evidence type="ECO:0000256" key="2">
    <source>
        <dbReference type="ARBA" id="ARBA00022617"/>
    </source>
</evidence>
<evidence type="ECO:0000256" key="6">
    <source>
        <dbReference type="ARBA" id="ARBA00023136"/>
    </source>
</evidence>
<evidence type="ECO:0000259" key="9">
    <source>
        <dbReference type="PROSITE" id="PS50255"/>
    </source>
</evidence>
<dbReference type="InterPro" id="IPR001199">
    <property type="entry name" value="Cyt_B5-like_heme/steroid-bd"/>
</dbReference>
<evidence type="ECO:0000256" key="8">
    <source>
        <dbReference type="RuleBase" id="RU362121"/>
    </source>
</evidence>
<evidence type="ECO:0000256" key="4">
    <source>
        <dbReference type="ARBA" id="ARBA00022723"/>
    </source>
</evidence>
<evidence type="ECO:0000256" key="1">
    <source>
        <dbReference type="ARBA" id="ARBA00004370"/>
    </source>
</evidence>